<dbReference type="InterPro" id="IPR003593">
    <property type="entry name" value="AAA+_ATPase"/>
</dbReference>
<accession>A0A7K3W1R4</accession>
<dbReference type="SUPFAM" id="SSF52540">
    <property type="entry name" value="P-loop containing nucleoside triphosphate hydrolases"/>
    <property type="match status" value="1"/>
</dbReference>
<dbReference type="GO" id="GO:0015833">
    <property type="term" value="P:peptide transport"/>
    <property type="evidence" value="ECO:0007669"/>
    <property type="project" value="InterPro"/>
</dbReference>
<dbReference type="InterPro" id="IPR003439">
    <property type="entry name" value="ABC_transporter-like_ATP-bd"/>
</dbReference>
<comment type="caution">
    <text evidence="6">The sequence shown here is derived from an EMBL/GenBank/DDBJ whole genome shotgun (WGS) entry which is preliminary data.</text>
</comment>
<dbReference type="Gene3D" id="3.40.50.300">
    <property type="entry name" value="P-loop containing nucleotide triphosphate hydrolases"/>
    <property type="match status" value="1"/>
</dbReference>
<dbReference type="CDD" id="cd03257">
    <property type="entry name" value="ABC_NikE_OppD_transporters"/>
    <property type="match status" value="1"/>
</dbReference>
<evidence type="ECO:0000256" key="2">
    <source>
        <dbReference type="ARBA" id="ARBA00022448"/>
    </source>
</evidence>
<dbReference type="InterPro" id="IPR013563">
    <property type="entry name" value="Oligopep_ABC_C"/>
</dbReference>
<reference evidence="6 7" key="1">
    <citation type="submission" date="2020-02" db="EMBL/GenBank/DDBJ databases">
        <title>Geodermatophilus sabuli CPCC 205279 I12A-02694.</title>
        <authorList>
            <person name="Jiang Z."/>
        </authorList>
    </citation>
    <scope>NUCLEOTIDE SEQUENCE [LARGE SCALE GENOMIC DNA]</scope>
    <source>
        <strain evidence="6 7">I12A-02694</strain>
    </source>
</reference>
<keyword evidence="4 6" id="KW-0067">ATP-binding</keyword>
<feature type="domain" description="ABC transporter" evidence="5">
    <location>
        <begin position="20"/>
        <end position="270"/>
    </location>
</feature>
<name>A0A7K3W1R4_9ACTN</name>
<comment type="similarity">
    <text evidence="1">Belongs to the ABC transporter superfamily.</text>
</comment>
<dbReference type="PROSITE" id="PS00211">
    <property type="entry name" value="ABC_TRANSPORTER_1"/>
    <property type="match status" value="1"/>
</dbReference>
<keyword evidence="7" id="KW-1185">Reference proteome</keyword>
<evidence type="ECO:0000256" key="4">
    <source>
        <dbReference type="ARBA" id="ARBA00022840"/>
    </source>
</evidence>
<dbReference type="AlphaFoldDB" id="A0A7K3W1R4"/>
<keyword evidence="3" id="KW-0547">Nucleotide-binding</keyword>
<dbReference type="GO" id="GO:0016887">
    <property type="term" value="F:ATP hydrolysis activity"/>
    <property type="evidence" value="ECO:0007669"/>
    <property type="project" value="InterPro"/>
</dbReference>
<evidence type="ECO:0000256" key="1">
    <source>
        <dbReference type="ARBA" id="ARBA00005417"/>
    </source>
</evidence>
<dbReference type="GO" id="GO:0055085">
    <property type="term" value="P:transmembrane transport"/>
    <property type="evidence" value="ECO:0007669"/>
    <property type="project" value="UniProtKB-ARBA"/>
</dbReference>
<dbReference type="Pfam" id="PF08352">
    <property type="entry name" value="oligo_HPY"/>
    <property type="match status" value="1"/>
</dbReference>
<dbReference type="Pfam" id="PF00005">
    <property type="entry name" value="ABC_tran"/>
    <property type="match status" value="1"/>
</dbReference>
<evidence type="ECO:0000259" key="5">
    <source>
        <dbReference type="PROSITE" id="PS50893"/>
    </source>
</evidence>
<dbReference type="SMART" id="SM00382">
    <property type="entry name" value="AAA"/>
    <property type="match status" value="1"/>
</dbReference>
<organism evidence="6 7">
    <name type="scientific">Geodermatophilus sabuli</name>
    <dbReference type="NCBI Taxonomy" id="1564158"/>
    <lineage>
        <taxon>Bacteria</taxon>
        <taxon>Bacillati</taxon>
        <taxon>Actinomycetota</taxon>
        <taxon>Actinomycetes</taxon>
        <taxon>Geodermatophilales</taxon>
        <taxon>Geodermatophilaceae</taxon>
        <taxon>Geodermatophilus</taxon>
    </lineage>
</organism>
<evidence type="ECO:0000313" key="7">
    <source>
        <dbReference type="Proteomes" id="UP000470246"/>
    </source>
</evidence>
<dbReference type="GO" id="GO:0005524">
    <property type="term" value="F:ATP binding"/>
    <property type="evidence" value="ECO:0007669"/>
    <property type="project" value="UniProtKB-KW"/>
</dbReference>
<dbReference type="InterPro" id="IPR027417">
    <property type="entry name" value="P-loop_NTPase"/>
</dbReference>
<keyword evidence="2" id="KW-0813">Transport</keyword>
<dbReference type="RefSeq" id="WP_163481908.1">
    <property type="nucleotide sequence ID" value="NZ_JAAGWF010000010.1"/>
</dbReference>
<proteinExistence type="inferred from homology"/>
<dbReference type="InterPro" id="IPR050319">
    <property type="entry name" value="ABC_transp_ATP-bind"/>
</dbReference>
<dbReference type="Proteomes" id="UP000470246">
    <property type="component" value="Unassembled WGS sequence"/>
</dbReference>
<evidence type="ECO:0000313" key="6">
    <source>
        <dbReference type="EMBL" id="NEK58558.1"/>
    </source>
</evidence>
<evidence type="ECO:0000256" key="3">
    <source>
        <dbReference type="ARBA" id="ARBA00022741"/>
    </source>
</evidence>
<protein>
    <submittedName>
        <fullName evidence="6">ABC transporter ATP-binding protein</fullName>
    </submittedName>
</protein>
<dbReference type="PROSITE" id="PS50893">
    <property type="entry name" value="ABC_TRANSPORTER_2"/>
    <property type="match status" value="1"/>
</dbReference>
<dbReference type="NCBIfam" id="TIGR01727">
    <property type="entry name" value="oligo_HPY"/>
    <property type="match status" value="1"/>
</dbReference>
<dbReference type="EMBL" id="JAAGWF010000010">
    <property type="protein sequence ID" value="NEK58558.1"/>
    <property type="molecule type" value="Genomic_DNA"/>
</dbReference>
<dbReference type="InterPro" id="IPR017871">
    <property type="entry name" value="ABC_transporter-like_CS"/>
</dbReference>
<dbReference type="PANTHER" id="PTHR43776">
    <property type="entry name" value="TRANSPORT ATP-BINDING PROTEIN"/>
    <property type="match status" value="1"/>
</dbReference>
<dbReference type="PANTHER" id="PTHR43776:SF7">
    <property type="entry name" value="D,D-DIPEPTIDE TRANSPORT ATP-BINDING PROTEIN DDPF-RELATED"/>
    <property type="match status" value="1"/>
</dbReference>
<dbReference type="FunFam" id="3.40.50.300:FF:000016">
    <property type="entry name" value="Oligopeptide ABC transporter ATP-binding component"/>
    <property type="match status" value="1"/>
</dbReference>
<gene>
    <name evidence="6" type="ORF">GCU56_11825</name>
</gene>
<sequence>MTAVEERPAGDRADSRTPLLSARNLVQEFPVRAAGGVKGGVVHAVSDVSFDIYPGETLGVVGETGSGKSTLARSVIQLPRPKSGVVEFQGKDLMTLGRRELKESRRQMQMVYQDPFGSLNPRWRVTEVVEEPLVGHGWGTTTSRRRRVEELLDLVGLDPSQYAKRRPFELSGGQCQRVAIARAIALEPALIVADEAVSSLDVLIQAQVLNLFEKLRREMNLSYLFIAHDLAMVKQVSDRVAVMYLGQLAEIGPSEAMYRSPLHPYTSALLDSIPRVDPLTGKAHRPVALPGEPPSPIEPPSGCRFRTRCPRAQIKCAEEAPALVEHQPGHRVACHFPLDLPMPEVPKMTGGATLAPGAVPGESAA</sequence>